<sequence length="93" mass="10139">MVNLTHFDHGRTPGCWSTSRPSGYFRSSSWCPPPPGWIKVSVDGSLLPSRCSGLGIVVGERIGVDGGGLYLATLGPGPWWSSRRSWRSAELFF</sequence>
<protein>
    <submittedName>
        <fullName evidence="1">Uncharacterized protein</fullName>
    </submittedName>
</protein>
<evidence type="ECO:0000313" key="1">
    <source>
        <dbReference type="EMBL" id="KAK8942134.1"/>
    </source>
</evidence>
<proteinExistence type="predicted"/>
<gene>
    <name evidence="1" type="ORF">KSP40_PGU017579</name>
</gene>
<dbReference type="EMBL" id="JBBWWR010000019">
    <property type="protein sequence ID" value="KAK8942134.1"/>
    <property type="molecule type" value="Genomic_DNA"/>
</dbReference>
<organism evidence="1 2">
    <name type="scientific">Platanthera guangdongensis</name>
    <dbReference type="NCBI Taxonomy" id="2320717"/>
    <lineage>
        <taxon>Eukaryota</taxon>
        <taxon>Viridiplantae</taxon>
        <taxon>Streptophyta</taxon>
        <taxon>Embryophyta</taxon>
        <taxon>Tracheophyta</taxon>
        <taxon>Spermatophyta</taxon>
        <taxon>Magnoliopsida</taxon>
        <taxon>Liliopsida</taxon>
        <taxon>Asparagales</taxon>
        <taxon>Orchidaceae</taxon>
        <taxon>Orchidoideae</taxon>
        <taxon>Orchideae</taxon>
        <taxon>Orchidinae</taxon>
        <taxon>Platanthera</taxon>
    </lineage>
</organism>
<name>A0ABR2LK65_9ASPA</name>
<reference evidence="1 2" key="1">
    <citation type="journal article" date="2022" name="Nat. Plants">
        <title>Genomes of leafy and leafless Platanthera orchids illuminate the evolution of mycoheterotrophy.</title>
        <authorList>
            <person name="Li M.H."/>
            <person name="Liu K.W."/>
            <person name="Li Z."/>
            <person name="Lu H.C."/>
            <person name="Ye Q.L."/>
            <person name="Zhang D."/>
            <person name="Wang J.Y."/>
            <person name="Li Y.F."/>
            <person name="Zhong Z.M."/>
            <person name="Liu X."/>
            <person name="Yu X."/>
            <person name="Liu D.K."/>
            <person name="Tu X.D."/>
            <person name="Liu B."/>
            <person name="Hao Y."/>
            <person name="Liao X.Y."/>
            <person name="Jiang Y.T."/>
            <person name="Sun W.H."/>
            <person name="Chen J."/>
            <person name="Chen Y.Q."/>
            <person name="Ai Y."/>
            <person name="Zhai J.W."/>
            <person name="Wu S.S."/>
            <person name="Zhou Z."/>
            <person name="Hsiao Y.Y."/>
            <person name="Wu W.L."/>
            <person name="Chen Y.Y."/>
            <person name="Lin Y.F."/>
            <person name="Hsu J.L."/>
            <person name="Li C.Y."/>
            <person name="Wang Z.W."/>
            <person name="Zhao X."/>
            <person name="Zhong W.Y."/>
            <person name="Ma X.K."/>
            <person name="Ma L."/>
            <person name="Huang J."/>
            <person name="Chen G.Z."/>
            <person name="Huang M.Z."/>
            <person name="Huang L."/>
            <person name="Peng D.H."/>
            <person name="Luo Y.B."/>
            <person name="Zou S.Q."/>
            <person name="Chen S.P."/>
            <person name="Lan S."/>
            <person name="Tsai W.C."/>
            <person name="Van de Peer Y."/>
            <person name="Liu Z.J."/>
        </authorList>
    </citation>
    <scope>NUCLEOTIDE SEQUENCE [LARGE SCALE GENOMIC DNA]</scope>
    <source>
        <strain evidence="1">Lor288</strain>
    </source>
</reference>
<dbReference type="Proteomes" id="UP001412067">
    <property type="component" value="Unassembled WGS sequence"/>
</dbReference>
<keyword evidence="2" id="KW-1185">Reference proteome</keyword>
<comment type="caution">
    <text evidence="1">The sequence shown here is derived from an EMBL/GenBank/DDBJ whole genome shotgun (WGS) entry which is preliminary data.</text>
</comment>
<accession>A0ABR2LK65</accession>
<evidence type="ECO:0000313" key="2">
    <source>
        <dbReference type="Proteomes" id="UP001412067"/>
    </source>
</evidence>